<reference evidence="4" key="2">
    <citation type="submission" date="2023-05" db="EMBL/GenBank/DDBJ databases">
        <authorList>
            <consortium name="Lawrence Berkeley National Laboratory"/>
            <person name="Steindorff A."/>
            <person name="Hensen N."/>
            <person name="Bonometti L."/>
            <person name="Westerberg I."/>
            <person name="Brannstrom I.O."/>
            <person name="Guillou S."/>
            <person name="Cros-Aarteil S."/>
            <person name="Calhoun S."/>
            <person name="Haridas S."/>
            <person name="Kuo A."/>
            <person name="Mondo S."/>
            <person name="Pangilinan J."/>
            <person name="Riley R."/>
            <person name="Labutti K."/>
            <person name="Andreopoulos B."/>
            <person name="Lipzen A."/>
            <person name="Chen C."/>
            <person name="Yanf M."/>
            <person name="Daum C."/>
            <person name="Ng V."/>
            <person name="Clum A."/>
            <person name="Ohm R."/>
            <person name="Martin F."/>
            <person name="Silar P."/>
            <person name="Natvig D."/>
            <person name="Lalanne C."/>
            <person name="Gautier V."/>
            <person name="Ament-Velasquez S.L."/>
            <person name="Kruys A."/>
            <person name="Hutchinson M.I."/>
            <person name="Powell A.J."/>
            <person name="Barry K."/>
            <person name="Miller A.N."/>
            <person name="Grigoriev I.V."/>
            <person name="Debuchy R."/>
            <person name="Gladieux P."/>
            <person name="Thoren M.H."/>
            <person name="Johannesson H."/>
        </authorList>
    </citation>
    <scope>NUCLEOTIDE SEQUENCE</scope>
    <source>
        <strain evidence="4">PSN243</strain>
    </source>
</reference>
<feature type="signal peptide" evidence="2">
    <location>
        <begin position="1"/>
        <end position="15"/>
    </location>
</feature>
<dbReference type="InterPro" id="IPR018535">
    <property type="entry name" value="DUF1996"/>
</dbReference>
<sequence>MKGIFFLAAVQGAAAFWRMPCRGQIGLARLDPLVNPNEVAQHVHAIHGSSGFSMNASYEDLMAGDCTSCGVTQDKSVYWAPALYFKHAEGGFELVDQIGGMLNYYFLNKDPSHGPDGKITAFPPGFRMIAGDSLRRNYSIAGLSAKDRDPEKSLWKVLGQTTQVDLEQRALGFNCLNYGKTPEGSLYRHYLPEKSYLDENCADGVRFEIMFPACWDGKNLDSHNHRSHVAYPDLVMGGNCPPGYPVVLPGLFYETIWATNAFRGKAGEFVISNGDADGFGYHADFMNGWDEAFLQQAVDTCTNMSGRIEDCPIFDVQPEEAQRNCKMEVPPVLANEKVAGAVGDVLPGGVPIQYGPAPATAANPGPRTTTVEHPSVGYSEGVKPTDTLYQPGQIFREHTTSPAAEPTPTPTPASEAEVGALAQPAVTAAPEPPVVEEDGEYAIVRTEWHTEGRLVNMVIVKEKIEYVTMTTTTATSTVTVNNLKARYEPHMHRHGRRHVHGRRS</sequence>
<dbReference type="PANTHER" id="PTHR43662">
    <property type="match status" value="1"/>
</dbReference>
<dbReference type="Pfam" id="PF09362">
    <property type="entry name" value="DUF1996"/>
    <property type="match status" value="1"/>
</dbReference>
<evidence type="ECO:0000256" key="1">
    <source>
        <dbReference type="SAM" id="MobiDB-lite"/>
    </source>
</evidence>
<gene>
    <name evidence="4" type="ORF">QBC34DRAFT_44303</name>
</gene>
<keyword evidence="2" id="KW-0732">Signal</keyword>
<dbReference type="Proteomes" id="UP001321760">
    <property type="component" value="Unassembled WGS sequence"/>
</dbReference>
<dbReference type="AlphaFoldDB" id="A0AAV9GU52"/>
<feature type="chain" id="PRO_5043541356" description="DUF1996 domain-containing protein" evidence="2">
    <location>
        <begin position="16"/>
        <end position="504"/>
    </location>
</feature>
<dbReference type="EMBL" id="MU865926">
    <property type="protein sequence ID" value="KAK4451833.1"/>
    <property type="molecule type" value="Genomic_DNA"/>
</dbReference>
<evidence type="ECO:0000256" key="2">
    <source>
        <dbReference type="SAM" id="SignalP"/>
    </source>
</evidence>
<evidence type="ECO:0000313" key="4">
    <source>
        <dbReference type="EMBL" id="KAK4451833.1"/>
    </source>
</evidence>
<evidence type="ECO:0000313" key="5">
    <source>
        <dbReference type="Proteomes" id="UP001321760"/>
    </source>
</evidence>
<organism evidence="4 5">
    <name type="scientific">Podospora aff. communis PSN243</name>
    <dbReference type="NCBI Taxonomy" id="3040156"/>
    <lineage>
        <taxon>Eukaryota</taxon>
        <taxon>Fungi</taxon>
        <taxon>Dikarya</taxon>
        <taxon>Ascomycota</taxon>
        <taxon>Pezizomycotina</taxon>
        <taxon>Sordariomycetes</taxon>
        <taxon>Sordariomycetidae</taxon>
        <taxon>Sordariales</taxon>
        <taxon>Podosporaceae</taxon>
        <taxon>Podospora</taxon>
    </lineage>
</organism>
<evidence type="ECO:0000259" key="3">
    <source>
        <dbReference type="Pfam" id="PF09362"/>
    </source>
</evidence>
<feature type="region of interest" description="Disordered" evidence="1">
    <location>
        <begin position="357"/>
        <end position="387"/>
    </location>
</feature>
<name>A0AAV9GU52_9PEZI</name>
<comment type="caution">
    <text evidence="4">The sequence shown here is derived from an EMBL/GenBank/DDBJ whole genome shotgun (WGS) entry which is preliminary data.</text>
</comment>
<protein>
    <recommendedName>
        <fullName evidence="3">DUF1996 domain-containing protein</fullName>
    </recommendedName>
</protein>
<keyword evidence="5" id="KW-1185">Reference proteome</keyword>
<dbReference type="PANTHER" id="PTHR43662:SF7">
    <property type="entry name" value="DUF1996 DOMAIN-CONTAINING PROTEIN"/>
    <property type="match status" value="1"/>
</dbReference>
<reference evidence="4" key="1">
    <citation type="journal article" date="2023" name="Mol. Phylogenet. Evol.">
        <title>Genome-scale phylogeny and comparative genomics of the fungal order Sordariales.</title>
        <authorList>
            <person name="Hensen N."/>
            <person name="Bonometti L."/>
            <person name="Westerberg I."/>
            <person name="Brannstrom I.O."/>
            <person name="Guillou S."/>
            <person name="Cros-Aarteil S."/>
            <person name="Calhoun S."/>
            <person name="Haridas S."/>
            <person name="Kuo A."/>
            <person name="Mondo S."/>
            <person name="Pangilinan J."/>
            <person name="Riley R."/>
            <person name="LaButti K."/>
            <person name="Andreopoulos B."/>
            <person name="Lipzen A."/>
            <person name="Chen C."/>
            <person name="Yan M."/>
            <person name="Daum C."/>
            <person name="Ng V."/>
            <person name="Clum A."/>
            <person name="Steindorff A."/>
            <person name="Ohm R.A."/>
            <person name="Martin F."/>
            <person name="Silar P."/>
            <person name="Natvig D.O."/>
            <person name="Lalanne C."/>
            <person name="Gautier V."/>
            <person name="Ament-Velasquez S.L."/>
            <person name="Kruys A."/>
            <person name="Hutchinson M.I."/>
            <person name="Powell A.J."/>
            <person name="Barry K."/>
            <person name="Miller A.N."/>
            <person name="Grigoriev I.V."/>
            <person name="Debuchy R."/>
            <person name="Gladieux P."/>
            <person name="Hiltunen Thoren M."/>
            <person name="Johannesson H."/>
        </authorList>
    </citation>
    <scope>NUCLEOTIDE SEQUENCE</scope>
    <source>
        <strain evidence="4">PSN243</strain>
    </source>
</reference>
<feature type="region of interest" description="Disordered" evidence="1">
    <location>
        <begin position="399"/>
        <end position="418"/>
    </location>
</feature>
<accession>A0AAV9GU52</accession>
<feature type="compositionally biased region" description="Low complexity" evidence="1">
    <location>
        <begin position="357"/>
        <end position="369"/>
    </location>
</feature>
<feature type="domain" description="DUF1996" evidence="3">
    <location>
        <begin position="31"/>
        <end position="289"/>
    </location>
</feature>
<proteinExistence type="predicted"/>